<dbReference type="Pfam" id="PF01476">
    <property type="entry name" value="LysM"/>
    <property type="match status" value="1"/>
</dbReference>
<feature type="transmembrane region" description="Helical" evidence="1">
    <location>
        <begin position="39"/>
        <end position="58"/>
    </location>
</feature>
<dbReference type="InterPro" id="IPR036779">
    <property type="entry name" value="LysM_dom_sf"/>
</dbReference>
<keyword evidence="1" id="KW-0472">Membrane</keyword>
<gene>
    <name evidence="3" type="ORF">ELQ90_13575</name>
</gene>
<protein>
    <submittedName>
        <fullName evidence="3">LysM peptidoglycan-binding domain-containing protein</fullName>
    </submittedName>
</protein>
<evidence type="ECO:0000313" key="4">
    <source>
        <dbReference type="Proteomes" id="UP000288547"/>
    </source>
</evidence>
<name>A0A444PQK2_9MICO</name>
<keyword evidence="1" id="KW-0812">Transmembrane</keyword>
<keyword evidence="1" id="KW-1133">Transmembrane helix</keyword>
<proteinExistence type="predicted"/>
<organism evidence="3 4">
    <name type="scientific">Labedella phragmitis</name>
    <dbReference type="NCBI Taxonomy" id="2498849"/>
    <lineage>
        <taxon>Bacteria</taxon>
        <taxon>Bacillati</taxon>
        <taxon>Actinomycetota</taxon>
        <taxon>Actinomycetes</taxon>
        <taxon>Micrococcales</taxon>
        <taxon>Microbacteriaceae</taxon>
        <taxon>Labedella</taxon>
    </lineage>
</organism>
<dbReference type="InterPro" id="IPR018392">
    <property type="entry name" value="LysM"/>
</dbReference>
<dbReference type="Gene3D" id="3.10.350.10">
    <property type="entry name" value="LysM domain"/>
    <property type="match status" value="1"/>
</dbReference>
<feature type="domain" description="LysM" evidence="2">
    <location>
        <begin position="81"/>
        <end position="130"/>
    </location>
</feature>
<dbReference type="EMBL" id="RZNB01000006">
    <property type="protein sequence ID" value="RWZ46639.1"/>
    <property type="molecule type" value="Genomic_DNA"/>
</dbReference>
<evidence type="ECO:0000313" key="3">
    <source>
        <dbReference type="EMBL" id="RWZ46639.1"/>
    </source>
</evidence>
<dbReference type="Proteomes" id="UP000288547">
    <property type="component" value="Unassembled WGS sequence"/>
</dbReference>
<dbReference type="AlphaFoldDB" id="A0A444PQK2"/>
<evidence type="ECO:0000256" key="1">
    <source>
        <dbReference type="SAM" id="Phobius"/>
    </source>
</evidence>
<dbReference type="OrthoDB" id="5084290at2"/>
<keyword evidence="4" id="KW-1185">Reference proteome</keyword>
<dbReference type="SMART" id="SM00257">
    <property type="entry name" value="LysM"/>
    <property type="match status" value="1"/>
</dbReference>
<sequence>MPRIESPRAFARAAGAASGRRTATPSSRPRLRITRRGRLVLTSLVVSPLIALGIVAGVNATSAIATSEGAGSSASVVEFEYLTINAGESLWQVAERIAPASDPRDVIAEIVSLNQLTSSAVEPGQRLAIPSAYSGS</sequence>
<evidence type="ECO:0000259" key="2">
    <source>
        <dbReference type="SMART" id="SM00257"/>
    </source>
</evidence>
<comment type="caution">
    <text evidence="3">The sequence shown here is derived from an EMBL/GenBank/DDBJ whole genome shotgun (WGS) entry which is preliminary data.</text>
</comment>
<accession>A0A444PQK2</accession>
<reference evidence="3 4" key="1">
    <citation type="submission" date="2018-12" db="EMBL/GenBank/DDBJ databases">
        <authorList>
            <person name="Li F."/>
        </authorList>
    </citation>
    <scope>NUCLEOTIDE SEQUENCE [LARGE SCALE GENOMIC DNA]</scope>
    <source>
        <strain evidence="3 4">11W25H-1</strain>
    </source>
</reference>